<evidence type="ECO:0000256" key="1">
    <source>
        <dbReference type="ARBA" id="ARBA00022801"/>
    </source>
</evidence>
<sequence>MKRRTFCKLAGAGAIGVASSVTSVQAAETVPLVTTRGHFDIEWGSVVRDDRYGPQEYATNGAVPGVDTGSCAPDLTVFVHGYKTKAGEAAETTSDVESSLADSGYGGTTIGYAWDADNPLWDWWETTEIARKNGPKLARFTLDYLAACPDATVRYVGYSLGAQVVLSAAQTLASWGRGETVDALTLLGAAADDQSASASGRYGPALEQVVGRVDNYWNEDDSVLNWAYGTAEFDGALGANGIEGTPPANYWDHDVSYVPDHFSYYDADEGCVDDVVANW</sequence>
<evidence type="ECO:0000313" key="3">
    <source>
        <dbReference type="Proteomes" id="UP000219453"/>
    </source>
</evidence>
<dbReference type="InterPro" id="IPR029058">
    <property type="entry name" value="AB_hydrolase_fold"/>
</dbReference>
<dbReference type="Pfam" id="PF01083">
    <property type="entry name" value="Cutinase"/>
    <property type="match status" value="1"/>
</dbReference>
<evidence type="ECO:0008006" key="4">
    <source>
        <dbReference type="Google" id="ProtNLM"/>
    </source>
</evidence>
<dbReference type="SUPFAM" id="SSF53474">
    <property type="entry name" value="alpha/beta-Hydrolases"/>
    <property type="match status" value="1"/>
</dbReference>
<protein>
    <recommendedName>
        <fullName evidence="4">Alpha/beta hydrolase</fullName>
    </recommendedName>
</protein>
<keyword evidence="1" id="KW-0378">Hydrolase</keyword>
<evidence type="ECO:0000313" key="2">
    <source>
        <dbReference type="EMBL" id="SNZ04338.1"/>
    </source>
</evidence>
<keyword evidence="3" id="KW-1185">Reference proteome</keyword>
<dbReference type="GO" id="GO:0016787">
    <property type="term" value="F:hydrolase activity"/>
    <property type="evidence" value="ECO:0007669"/>
    <property type="project" value="UniProtKB-KW"/>
</dbReference>
<name>A0A285N4T7_NATPI</name>
<dbReference type="OrthoDB" id="11236at2157"/>
<dbReference type="AlphaFoldDB" id="A0A285N4T7"/>
<dbReference type="Gene3D" id="3.40.50.1820">
    <property type="entry name" value="alpha/beta hydrolase"/>
    <property type="match status" value="1"/>
</dbReference>
<dbReference type="Proteomes" id="UP000219453">
    <property type="component" value="Unassembled WGS sequence"/>
</dbReference>
<proteinExistence type="predicted"/>
<gene>
    <name evidence="2" type="ORF">SAMN06269185_0527</name>
</gene>
<dbReference type="RefSeq" id="WP_097007546.1">
    <property type="nucleotide sequence ID" value="NZ_OBEJ01000001.1"/>
</dbReference>
<organism evidence="2 3">
    <name type="scientific">Natronoarchaeum philippinense</name>
    <dbReference type="NCBI Taxonomy" id="558529"/>
    <lineage>
        <taxon>Archaea</taxon>
        <taxon>Methanobacteriati</taxon>
        <taxon>Methanobacteriota</taxon>
        <taxon>Stenosarchaea group</taxon>
        <taxon>Halobacteria</taxon>
        <taxon>Halobacteriales</taxon>
        <taxon>Natronoarchaeaceae</taxon>
    </lineage>
</organism>
<reference evidence="2 3" key="1">
    <citation type="submission" date="2017-09" db="EMBL/GenBank/DDBJ databases">
        <authorList>
            <person name="Ehlers B."/>
            <person name="Leendertz F.H."/>
        </authorList>
    </citation>
    <scope>NUCLEOTIDE SEQUENCE [LARGE SCALE GENOMIC DNA]</scope>
    <source>
        <strain evidence="2 3">DSM 27208</strain>
    </source>
</reference>
<dbReference type="EMBL" id="OBEJ01000001">
    <property type="protein sequence ID" value="SNZ04338.1"/>
    <property type="molecule type" value="Genomic_DNA"/>
</dbReference>
<dbReference type="InterPro" id="IPR000675">
    <property type="entry name" value="Cutinase/axe"/>
</dbReference>
<accession>A0A285N4T7</accession>